<dbReference type="InterPro" id="IPR025276">
    <property type="entry name" value="DUF4075"/>
</dbReference>
<sequence>MAKKNNIARNIAIGVAAGVAVSMLKKENREKVKNTAEKAKTKMIEIGENAKIKEKVQTVTDKGRELADFNVVKAKVAEIKKLTPSVVETLKETKEIFSKKKVEPAEKPETIEIQAVSSKVDELKAEEEEEPIVAEEGGMKEARELFMKDSNVEEKKTEAYIELKQDKEEKKSV</sequence>
<organism evidence="2 3">
    <name type="scientific">Bacillus wiedmannii</name>
    <dbReference type="NCBI Taxonomy" id="1890302"/>
    <lineage>
        <taxon>Bacteria</taxon>
        <taxon>Bacillati</taxon>
        <taxon>Bacillota</taxon>
        <taxon>Bacilli</taxon>
        <taxon>Bacillales</taxon>
        <taxon>Bacillaceae</taxon>
        <taxon>Bacillus</taxon>
        <taxon>Bacillus cereus group</taxon>
    </lineage>
</organism>
<protein>
    <recommendedName>
        <fullName evidence="4">DUF4075 domain-containing protein</fullName>
    </recommendedName>
</protein>
<keyword evidence="1" id="KW-0812">Transmembrane</keyword>
<evidence type="ECO:0008006" key="4">
    <source>
        <dbReference type="Google" id="ProtNLM"/>
    </source>
</evidence>
<comment type="caution">
    <text evidence="2">The sequence shown here is derived from an EMBL/GenBank/DDBJ whole genome shotgun (WGS) entry which is preliminary data.</text>
</comment>
<reference evidence="2 3" key="1">
    <citation type="submission" date="2018-03" db="EMBL/GenBank/DDBJ databases">
        <title>Genotypic and phenotypic analysis of antagonistic Bacillus spp. isolated from rhizosphere soil of plants in Tibet.</title>
        <authorList>
            <person name="Borriss R."/>
            <person name="Lasch P."/>
            <person name="Wu L."/>
            <person name="Wu H."/>
            <person name="Gao X."/>
        </authorList>
    </citation>
    <scope>NUCLEOTIDE SEQUENCE [LARGE SCALE GENOMIC DNA]</scope>
    <source>
        <strain evidence="2 3">NMSW16</strain>
    </source>
</reference>
<keyword evidence="3" id="KW-1185">Reference proteome</keyword>
<dbReference type="EMBL" id="PVRR01000006">
    <property type="protein sequence ID" value="PRT37775.1"/>
    <property type="molecule type" value="Genomic_DNA"/>
</dbReference>
<accession>A0ABX5DRW3</accession>
<evidence type="ECO:0000313" key="2">
    <source>
        <dbReference type="EMBL" id="PRT37775.1"/>
    </source>
</evidence>
<dbReference type="RefSeq" id="WP_106102392.1">
    <property type="nucleotide sequence ID" value="NZ_PVRR01000006.1"/>
</dbReference>
<keyword evidence="1" id="KW-1133">Transmembrane helix</keyword>
<feature type="transmembrane region" description="Helical" evidence="1">
    <location>
        <begin position="6"/>
        <end position="24"/>
    </location>
</feature>
<evidence type="ECO:0000313" key="3">
    <source>
        <dbReference type="Proteomes" id="UP000239236"/>
    </source>
</evidence>
<gene>
    <name evidence="2" type="ORF">C6357_22815</name>
</gene>
<proteinExistence type="predicted"/>
<name>A0ABX5DRW3_9BACI</name>
<evidence type="ECO:0000256" key="1">
    <source>
        <dbReference type="SAM" id="Phobius"/>
    </source>
</evidence>
<keyword evidence="1" id="KW-0472">Membrane</keyword>
<dbReference type="Proteomes" id="UP000239236">
    <property type="component" value="Unassembled WGS sequence"/>
</dbReference>
<dbReference type="Pfam" id="PF13294">
    <property type="entry name" value="DUF4075"/>
    <property type="match status" value="1"/>
</dbReference>